<dbReference type="GO" id="GO:0031207">
    <property type="term" value="C:Sec62/Sec63 complex"/>
    <property type="evidence" value="ECO:0007669"/>
    <property type="project" value="InterPro"/>
</dbReference>
<feature type="region of interest" description="Disordered" evidence="2">
    <location>
        <begin position="200"/>
        <end position="279"/>
    </location>
</feature>
<feature type="transmembrane region" description="Helical" evidence="3">
    <location>
        <begin position="20"/>
        <end position="38"/>
    </location>
</feature>
<dbReference type="OrthoDB" id="73168at2759"/>
<keyword evidence="3" id="KW-0812">Transmembrane</keyword>
<evidence type="ECO:0000256" key="2">
    <source>
        <dbReference type="SAM" id="MobiDB-lite"/>
    </source>
</evidence>
<dbReference type="EMBL" id="JAGSYN010000053">
    <property type="protein sequence ID" value="KAG7665071.1"/>
    <property type="molecule type" value="Genomic_DNA"/>
</dbReference>
<dbReference type="InterPro" id="IPR018624">
    <property type="entry name" value="Sec66"/>
</dbReference>
<proteinExistence type="predicted"/>
<gene>
    <name evidence="4" type="ORF">J8A68_001380</name>
</gene>
<evidence type="ECO:0000313" key="5">
    <source>
        <dbReference type="Proteomes" id="UP000694255"/>
    </source>
</evidence>
<feature type="coiled-coil region" evidence="1">
    <location>
        <begin position="87"/>
        <end position="144"/>
    </location>
</feature>
<keyword evidence="3" id="KW-1133">Transmembrane helix</keyword>
<dbReference type="RefSeq" id="XP_049265303.1">
    <property type="nucleotide sequence ID" value="XM_049405028.1"/>
</dbReference>
<keyword evidence="1" id="KW-0175">Coiled coil</keyword>
<dbReference type="AlphaFoldDB" id="A0A8J5UQZ5"/>
<dbReference type="PANTHER" id="PTHR28229:SF1">
    <property type="entry name" value="TRANSLOCATION PROTEIN SEC66"/>
    <property type="match status" value="1"/>
</dbReference>
<evidence type="ECO:0000256" key="3">
    <source>
        <dbReference type="SAM" id="Phobius"/>
    </source>
</evidence>
<dbReference type="Pfam" id="PF09802">
    <property type="entry name" value="Sec66"/>
    <property type="match status" value="1"/>
</dbReference>
<dbReference type="GeneID" id="73468181"/>
<sequence length="279" mass="32622">MAEETAIPEPEIVKISVFTPLIYVGVVLTIFIAFSINYRKRRLASLTKVTPLFKENYNAMLYQELKAQYINKDLPKEQRPHEKVMKAALLRRAVEAIRRSMKLKENEPIFNKLYQSGLIGDDIFKQFEIQAKFQELELKEIVQECETYKKGWVQTFFPTAQDICFNEALRRRLNAMEGREKDLAEFWDYFVGKSEESLDDKKQVKKASKETKKIESTPKEQQEKVEEPVVADLEAEGEDEEEESPEHEEHEEQDDEKKENHSKSTNPKKKKKGGKGKKK</sequence>
<organism evidence="4 5">
    <name type="scientific">[Candida] subhashii</name>
    <dbReference type="NCBI Taxonomy" id="561895"/>
    <lineage>
        <taxon>Eukaryota</taxon>
        <taxon>Fungi</taxon>
        <taxon>Dikarya</taxon>
        <taxon>Ascomycota</taxon>
        <taxon>Saccharomycotina</taxon>
        <taxon>Pichiomycetes</taxon>
        <taxon>Debaryomycetaceae</taxon>
        <taxon>Spathaspora</taxon>
    </lineage>
</organism>
<comment type="caution">
    <text evidence="4">The sequence shown here is derived from an EMBL/GenBank/DDBJ whole genome shotgun (WGS) entry which is preliminary data.</text>
</comment>
<dbReference type="Proteomes" id="UP000694255">
    <property type="component" value="Unassembled WGS sequence"/>
</dbReference>
<dbReference type="PANTHER" id="PTHR28229">
    <property type="entry name" value="TRANSLOCATION PROTEIN SEC66"/>
    <property type="match status" value="1"/>
</dbReference>
<protein>
    <submittedName>
        <fullName evidence="4">Sec66</fullName>
    </submittedName>
</protein>
<evidence type="ECO:0000313" key="4">
    <source>
        <dbReference type="EMBL" id="KAG7665071.1"/>
    </source>
</evidence>
<name>A0A8J5UQZ5_9ASCO</name>
<feature type="compositionally biased region" description="Basic residues" evidence="2">
    <location>
        <begin position="266"/>
        <end position="279"/>
    </location>
</feature>
<feature type="compositionally biased region" description="Basic and acidic residues" evidence="2">
    <location>
        <begin position="200"/>
        <end position="227"/>
    </location>
</feature>
<dbReference type="GO" id="GO:0031204">
    <property type="term" value="P:post-translational protein targeting to membrane, translocation"/>
    <property type="evidence" value="ECO:0007669"/>
    <property type="project" value="InterPro"/>
</dbReference>
<reference evidence="4 5" key="1">
    <citation type="journal article" date="2021" name="DNA Res.">
        <title>Genome analysis of Candida subhashii reveals its hybrid nature and dual mitochondrial genome conformations.</title>
        <authorList>
            <person name="Mixao V."/>
            <person name="Hegedusova E."/>
            <person name="Saus E."/>
            <person name="Pryszcz L.P."/>
            <person name="Cillingova A."/>
            <person name="Nosek J."/>
            <person name="Gabaldon T."/>
        </authorList>
    </citation>
    <scope>NUCLEOTIDE SEQUENCE [LARGE SCALE GENOMIC DNA]</scope>
    <source>
        <strain evidence="4 5">CBS 10753</strain>
    </source>
</reference>
<accession>A0A8J5UQZ5</accession>
<feature type="compositionally biased region" description="Acidic residues" evidence="2">
    <location>
        <begin position="233"/>
        <end position="246"/>
    </location>
</feature>
<feature type="compositionally biased region" description="Basic and acidic residues" evidence="2">
    <location>
        <begin position="247"/>
        <end position="262"/>
    </location>
</feature>
<evidence type="ECO:0000256" key="1">
    <source>
        <dbReference type="SAM" id="Coils"/>
    </source>
</evidence>
<keyword evidence="5" id="KW-1185">Reference proteome</keyword>
<keyword evidence="3" id="KW-0472">Membrane</keyword>